<protein>
    <recommendedName>
        <fullName evidence="2">NAD-dependent epimerase/dehydratase domain-containing protein</fullName>
    </recommendedName>
</protein>
<dbReference type="InterPro" id="IPR036291">
    <property type="entry name" value="NAD(P)-bd_dom_sf"/>
</dbReference>
<comment type="caution">
    <text evidence="3">The sequence shown here is derived from an EMBL/GenBank/DDBJ whole genome shotgun (WGS) entry which is preliminary data.</text>
</comment>
<sequence length="313" mass="33757">MDGAELTGKKVLITGASGFTGRHAVAYFRTAGAVVAAVVRRVGVHSFDNGVAVHVCDLNDKQQVRHLIDEVQPDYVLHLAGKNSVPDSWSDPLLVLETNVMAVLYLLDALRSCPAARTVIVGSRLKYTPEPGRLPQPPHPYSLSKALEEMVSLSWMSLFGQQIMLAEPGNLIGAGPSTGICSLLARHVVACEQEGKTEAFRLSGRDNTRDFLDVRDAVRAYATLLVQGTTGNVYPVVSGTERSLGEIADTLLTMTEAEIPVRWDGASSGPDGAGDQEEFSALRKLGWQPLIPFAQSLQDILSDVRTQHGRATE</sequence>
<dbReference type="PATRIC" id="fig|1705561.3.peg.4992"/>
<dbReference type="OrthoDB" id="9779041at2"/>
<dbReference type="Gene3D" id="3.40.50.720">
    <property type="entry name" value="NAD(P)-binding Rossmann-like Domain"/>
    <property type="match status" value="1"/>
</dbReference>
<evidence type="ECO:0000259" key="2">
    <source>
        <dbReference type="Pfam" id="PF01370"/>
    </source>
</evidence>
<comment type="similarity">
    <text evidence="1">Belongs to the NAD(P)-dependent epimerase/dehydratase family.</text>
</comment>
<evidence type="ECO:0000256" key="1">
    <source>
        <dbReference type="ARBA" id="ARBA00007637"/>
    </source>
</evidence>
<keyword evidence="4" id="KW-1185">Reference proteome</keyword>
<dbReference type="AlphaFoldDB" id="A0A0M9BLK3"/>
<organism evidence="3 4">
    <name type="scientific">Paenibacillus xylanivorans</name>
    <dbReference type="NCBI Taxonomy" id="1705561"/>
    <lineage>
        <taxon>Bacteria</taxon>
        <taxon>Bacillati</taxon>
        <taxon>Bacillota</taxon>
        <taxon>Bacilli</taxon>
        <taxon>Bacillales</taxon>
        <taxon>Paenibacillaceae</taxon>
        <taxon>Paenibacillus</taxon>
    </lineage>
</organism>
<evidence type="ECO:0000313" key="3">
    <source>
        <dbReference type="EMBL" id="KOY13926.1"/>
    </source>
</evidence>
<evidence type="ECO:0000313" key="4">
    <source>
        <dbReference type="Proteomes" id="UP000037688"/>
    </source>
</evidence>
<dbReference type="EMBL" id="LITU01000075">
    <property type="protein sequence ID" value="KOY13926.1"/>
    <property type="molecule type" value="Genomic_DNA"/>
</dbReference>
<feature type="domain" description="NAD-dependent epimerase/dehydratase" evidence="2">
    <location>
        <begin position="11"/>
        <end position="234"/>
    </location>
</feature>
<dbReference type="Gene3D" id="3.90.25.10">
    <property type="entry name" value="UDP-galactose 4-epimerase, domain 1"/>
    <property type="match status" value="1"/>
</dbReference>
<proteinExistence type="inferred from homology"/>
<reference evidence="3 4" key="1">
    <citation type="submission" date="2015-08" db="EMBL/GenBank/DDBJ databases">
        <title>Draft genome sequence of cellulolytic and xylanolytic Paenibacillus sp. A59, isolated from a decaying forest soil from Patagonia, Argentina.</title>
        <authorList>
            <person name="Ghio S."/>
            <person name="Caceres A.M."/>
            <person name="Talia P."/>
            <person name="Grasso D."/>
            <person name="Campos E."/>
        </authorList>
    </citation>
    <scope>NUCLEOTIDE SEQUENCE [LARGE SCALE GENOMIC DNA]</scope>
    <source>
        <strain evidence="3 4">A59</strain>
    </source>
</reference>
<dbReference type="RefSeq" id="WP_053783161.1">
    <property type="nucleotide sequence ID" value="NZ_LITU01000075.1"/>
</dbReference>
<dbReference type="SUPFAM" id="SSF51735">
    <property type="entry name" value="NAD(P)-binding Rossmann-fold domains"/>
    <property type="match status" value="1"/>
</dbReference>
<gene>
    <name evidence="3" type="ORF">AMS66_23805</name>
</gene>
<dbReference type="Proteomes" id="UP000037688">
    <property type="component" value="Unassembled WGS sequence"/>
</dbReference>
<dbReference type="PANTHER" id="PTHR43000">
    <property type="entry name" value="DTDP-D-GLUCOSE 4,6-DEHYDRATASE-RELATED"/>
    <property type="match status" value="1"/>
</dbReference>
<accession>A0A0M9BLK3</accession>
<dbReference type="InterPro" id="IPR001509">
    <property type="entry name" value="Epimerase_deHydtase"/>
</dbReference>
<dbReference type="Pfam" id="PF01370">
    <property type="entry name" value="Epimerase"/>
    <property type="match status" value="1"/>
</dbReference>
<name>A0A0M9BLK3_9BACL</name>